<evidence type="ECO:0000313" key="3">
    <source>
        <dbReference type="Proteomes" id="UP000195326"/>
    </source>
</evidence>
<feature type="transmembrane region" description="Helical" evidence="1">
    <location>
        <begin position="150"/>
        <end position="171"/>
    </location>
</feature>
<reference evidence="3" key="1">
    <citation type="submission" date="2017-04" db="EMBL/GenBank/DDBJ databases">
        <title>Function of individual gut microbiota members based on whole genome sequencing of pure cultures obtained from chicken caecum.</title>
        <authorList>
            <person name="Medvecky M."/>
            <person name="Cejkova D."/>
            <person name="Polansky O."/>
            <person name="Karasova D."/>
            <person name="Kubasova T."/>
            <person name="Cizek A."/>
            <person name="Rychlik I."/>
        </authorList>
    </citation>
    <scope>NUCLEOTIDE SEQUENCE [LARGE SCALE GENOMIC DNA]</scope>
    <source>
        <strain evidence="3">An179</strain>
    </source>
</reference>
<dbReference type="EMBL" id="NFKL01000009">
    <property type="protein sequence ID" value="OUP58498.1"/>
    <property type="molecule type" value="Genomic_DNA"/>
</dbReference>
<feature type="transmembrane region" description="Helical" evidence="1">
    <location>
        <begin position="55"/>
        <end position="75"/>
    </location>
</feature>
<comment type="caution">
    <text evidence="2">The sequence shown here is derived from an EMBL/GenBank/DDBJ whole genome shotgun (WGS) entry which is preliminary data.</text>
</comment>
<dbReference type="Pfam" id="PF06197">
    <property type="entry name" value="DUF998"/>
    <property type="match status" value="1"/>
</dbReference>
<dbReference type="Proteomes" id="UP000195326">
    <property type="component" value="Unassembled WGS sequence"/>
</dbReference>
<evidence type="ECO:0000256" key="1">
    <source>
        <dbReference type="SAM" id="Phobius"/>
    </source>
</evidence>
<dbReference type="InterPro" id="IPR009339">
    <property type="entry name" value="DUF998"/>
</dbReference>
<keyword evidence="1" id="KW-0472">Membrane</keyword>
<evidence type="ECO:0000313" key="2">
    <source>
        <dbReference type="EMBL" id="OUP58498.1"/>
    </source>
</evidence>
<protein>
    <recommendedName>
        <fullName evidence="4">DUF998 domain-containing protein</fullName>
    </recommendedName>
</protein>
<accession>A0A1Y4LPA3</accession>
<feature type="transmembrane region" description="Helical" evidence="1">
    <location>
        <begin position="124"/>
        <end position="143"/>
    </location>
</feature>
<keyword evidence="1" id="KW-1133">Transmembrane helix</keyword>
<keyword evidence="1" id="KW-0812">Transmembrane</keyword>
<proteinExistence type="predicted"/>
<sequence>MPMKHTFYSLLPLFLLLDLVIPFLLAPTCPGYRHTRQVMSVLGNRSAPFHTVYTLWLLFLGTAILVACAQLCPLLRGRSGGLSLALAAILIIYALGGCILSGLFPVSETKAMETFSAKIHGFGSVLGFLALTFAPLVVALFYFKGRQTGLALRALTCFILALVFFVLFVMADKPRFAHTVIAWEGLWQRLTLLFMYLPLALLCARGAQ</sequence>
<organism evidence="2 3">
    <name type="scientific">Butyricicoccus pullicaecorum</name>
    <dbReference type="NCBI Taxonomy" id="501571"/>
    <lineage>
        <taxon>Bacteria</taxon>
        <taxon>Bacillati</taxon>
        <taxon>Bacillota</taxon>
        <taxon>Clostridia</taxon>
        <taxon>Eubacteriales</taxon>
        <taxon>Butyricicoccaceae</taxon>
        <taxon>Butyricicoccus</taxon>
    </lineage>
</organism>
<gene>
    <name evidence="2" type="ORF">B5F15_07220</name>
</gene>
<name>A0A1Y4LPA3_9FIRM</name>
<feature type="transmembrane region" description="Helical" evidence="1">
    <location>
        <begin position="186"/>
        <end position="204"/>
    </location>
</feature>
<dbReference type="AlphaFoldDB" id="A0A1Y4LPA3"/>
<feature type="transmembrane region" description="Helical" evidence="1">
    <location>
        <begin position="82"/>
        <end position="104"/>
    </location>
</feature>
<evidence type="ECO:0008006" key="4">
    <source>
        <dbReference type="Google" id="ProtNLM"/>
    </source>
</evidence>